<dbReference type="AlphaFoldDB" id="A0A6J5ZXN1"/>
<protein>
    <submittedName>
        <fullName evidence="1">Unannotated protein</fullName>
    </submittedName>
</protein>
<sequence length="32" mass="3298">MIENIADARSANGVSTSVLWYSGANDATASKP</sequence>
<dbReference type="EMBL" id="CAESAO010000218">
    <property type="protein sequence ID" value="CAB4347404.1"/>
    <property type="molecule type" value="Genomic_DNA"/>
</dbReference>
<evidence type="ECO:0000313" key="1">
    <source>
        <dbReference type="EMBL" id="CAB4347404.1"/>
    </source>
</evidence>
<proteinExistence type="predicted"/>
<organism evidence="1">
    <name type="scientific">freshwater metagenome</name>
    <dbReference type="NCBI Taxonomy" id="449393"/>
    <lineage>
        <taxon>unclassified sequences</taxon>
        <taxon>metagenomes</taxon>
        <taxon>ecological metagenomes</taxon>
    </lineage>
</organism>
<gene>
    <name evidence="1" type="ORF">UFOPK3522_01677</name>
</gene>
<name>A0A6J5ZXN1_9ZZZZ</name>
<accession>A0A6J5ZXN1</accession>
<reference evidence="1" key="1">
    <citation type="submission" date="2020-05" db="EMBL/GenBank/DDBJ databases">
        <authorList>
            <person name="Chiriac C."/>
            <person name="Salcher M."/>
            <person name="Ghai R."/>
            <person name="Kavagutti S V."/>
        </authorList>
    </citation>
    <scope>NUCLEOTIDE SEQUENCE</scope>
</reference>